<evidence type="ECO:0000313" key="2">
    <source>
        <dbReference type="EMBL" id="KAK3880267.1"/>
    </source>
</evidence>
<dbReference type="Proteomes" id="UP001286313">
    <property type="component" value="Unassembled WGS sequence"/>
</dbReference>
<name>A0AAE1KQY5_PETCI</name>
<proteinExistence type="predicted"/>
<dbReference type="Pfam" id="PF00095">
    <property type="entry name" value="WAP"/>
    <property type="match status" value="1"/>
</dbReference>
<dbReference type="InterPro" id="IPR008197">
    <property type="entry name" value="WAP_dom"/>
</dbReference>
<dbReference type="GO" id="GO:0030414">
    <property type="term" value="F:peptidase inhibitor activity"/>
    <property type="evidence" value="ECO:0007669"/>
    <property type="project" value="InterPro"/>
</dbReference>
<sequence length="141" mass="15701">MALAVVCVWKYVSTRWRYEVSSVEVVVDLDIYIKRDVFLSSSHSPTRFLRATTTIQYSSTKMKIAQLLVVVTLMATTALAYPNPGGCPFFNLAAATFPVGQAPNPCYSDRDCFTGQLCCPAESSRTNLCLSPLLNNPFHWH</sequence>
<gene>
    <name evidence="2" type="ORF">Pcinc_015232</name>
</gene>
<evidence type="ECO:0000259" key="1">
    <source>
        <dbReference type="Pfam" id="PF00095"/>
    </source>
</evidence>
<dbReference type="Gene3D" id="4.10.75.10">
    <property type="entry name" value="Elafin-like"/>
    <property type="match status" value="1"/>
</dbReference>
<dbReference type="AlphaFoldDB" id="A0AAE1KQY5"/>
<protein>
    <recommendedName>
        <fullName evidence="1">WAP domain-containing protein</fullName>
    </recommendedName>
</protein>
<reference evidence="2" key="1">
    <citation type="submission" date="2023-10" db="EMBL/GenBank/DDBJ databases">
        <title>Genome assemblies of two species of porcelain crab, Petrolisthes cinctipes and Petrolisthes manimaculis (Anomura: Porcellanidae).</title>
        <authorList>
            <person name="Angst P."/>
        </authorList>
    </citation>
    <scope>NUCLEOTIDE SEQUENCE</scope>
    <source>
        <strain evidence="2">PB745_01</strain>
        <tissue evidence="2">Gill</tissue>
    </source>
</reference>
<keyword evidence="3" id="KW-1185">Reference proteome</keyword>
<dbReference type="GO" id="GO:0005576">
    <property type="term" value="C:extracellular region"/>
    <property type="evidence" value="ECO:0007669"/>
    <property type="project" value="InterPro"/>
</dbReference>
<comment type="caution">
    <text evidence="2">The sequence shown here is derived from an EMBL/GenBank/DDBJ whole genome shotgun (WGS) entry which is preliminary data.</text>
</comment>
<evidence type="ECO:0000313" key="3">
    <source>
        <dbReference type="Proteomes" id="UP001286313"/>
    </source>
</evidence>
<organism evidence="2 3">
    <name type="scientific">Petrolisthes cinctipes</name>
    <name type="common">Flat porcelain crab</name>
    <dbReference type="NCBI Taxonomy" id="88211"/>
    <lineage>
        <taxon>Eukaryota</taxon>
        <taxon>Metazoa</taxon>
        <taxon>Ecdysozoa</taxon>
        <taxon>Arthropoda</taxon>
        <taxon>Crustacea</taxon>
        <taxon>Multicrustacea</taxon>
        <taxon>Malacostraca</taxon>
        <taxon>Eumalacostraca</taxon>
        <taxon>Eucarida</taxon>
        <taxon>Decapoda</taxon>
        <taxon>Pleocyemata</taxon>
        <taxon>Anomura</taxon>
        <taxon>Galatheoidea</taxon>
        <taxon>Porcellanidae</taxon>
        <taxon>Petrolisthes</taxon>
    </lineage>
</organism>
<accession>A0AAE1KQY5</accession>
<dbReference type="InterPro" id="IPR036645">
    <property type="entry name" value="Elafin-like_sf"/>
</dbReference>
<feature type="domain" description="WAP" evidence="1">
    <location>
        <begin position="84"/>
        <end position="132"/>
    </location>
</feature>
<dbReference type="EMBL" id="JAWQEG010001335">
    <property type="protein sequence ID" value="KAK3880267.1"/>
    <property type="molecule type" value="Genomic_DNA"/>
</dbReference>
<dbReference type="SUPFAM" id="SSF57256">
    <property type="entry name" value="Elafin-like"/>
    <property type="match status" value="1"/>
</dbReference>